<reference evidence="1 2" key="1">
    <citation type="submission" date="2017-02" db="EMBL/GenBank/DDBJ databases">
        <authorList>
            <person name="Peterson S.W."/>
        </authorList>
    </citation>
    <scope>NUCLEOTIDE SEQUENCE [LARGE SCALE GENOMIC DNA]</scope>
    <source>
        <strain evidence="1">C6</strain>
    </source>
</reference>
<gene>
    <name evidence="1" type="ORF">ACNJC6_02120</name>
</gene>
<evidence type="ECO:0000313" key="2">
    <source>
        <dbReference type="Proteomes" id="UP000196240"/>
    </source>
</evidence>
<dbReference type="AlphaFoldDB" id="A0A1R7QE35"/>
<organism evidence="1 2">
    <name type="scientific">Acinetobacter johnsonii</name>
    <dbReference type="NCBI Taxonomy" id="40214"/>
    <lineage>
        <taxon>Bacteria</taxon>
        <taxon>Pseudomonadati</taxon>
        <taxon>Pseudomonadota</taxon>
        <taxon>Gammaproteobacteria</taxon>
        <taxon>Moraxellales</taxon>
        <taxon>Moraxellaceae</taxon>
        <taxon>Acinetobacter</taxon>
    </lineage>
</organism>
<name>A0A1R7QE35_ACIJO</name>
<dbReference type="EMBL" id="FUUY01000006">
    <property type="protein sequence ID" value="SJX22477.1"/>
    <property type="molecule type" value="Genomic_DNA"/>
</dbReference>
<proteinExistence type="predicted"/>
<sequence length="54" mass="6020">MQTKESWFPKFKPYQGDLDTTSVQTDEYLPAGKSIILGLQHAFAMFGATVLAHC</sequence>
<dbReference type="Proteomes" id="UP000196240">
    <property type="component" value="Unassembled WGS sequence"/>
</dbReference>
<accession>A0A1R7QE35</accession>
<evidence type="ECO:0000313" key="1">
    <source>
        <dbReference type="EMBL" id="SJX22477.1"/>
    </source>
</evidence>
<protein>
    <submittedName>
        <fullName evidence="1">Uncharacterized protein</fullName>
    </submittedName>
</protein>